<dbReference type="Pfam" id="PF20249">
    <property type="entry name" value="VasX_N"/>
    <property type="match status" value="1"/>
</dbReference>
<dbReference type="InterPro" id="IPR046864">
    <property type="entry name" value="VasX_N"/>
</dbReference>
<comment type="caution">
    <text evidence="2">The sequence shown here is derived from an EMBL/GenBank/DDBJ whole genome shotgun (WGS) entry which is preliminary data.</text>
</comment>
<dbReference type="EMBL" id="RJVQ01000001">
    <property type="protein sequence ID" value="RQW65019.1"/>
    <property type="molecule type" value="Genomic_DNA"/>
</dbReference>
<name>A0A3N9TKZ0_9VIBR</name>
<dbReference type="AlphaFoldDB" id="A0A3N9TKZ0"/>
<evidence type="ECO:0000313" key="2">
    <source>
        <dbReference type="EMBL" id="RQW65019.1"/>
    </source>
</evidence>
<evidence type="ECO:0000313" key="3">
    <source>
        <dbReference type="Proteomes" id="UP000281112"/>
    </source>
</evidence>
<evidence type="ECO:0000259" key="1">
    <source>
        <dbReference type="Pfam" id="PF20249"/>
    </source>
</evidence>
<protein>
    <recommendedName>
        <fullName evidence="1">Toxin VasX N-terminal region domain-containing protein</fullName>
    </recommendedName>
</protein>
<organism evidence="2 3">
    <name type="scientific">Vibrio viridaestus</name>
    <dbReference type="NCBI Taxonomy" id="2487322"/>
    <lineage>
        <taxon>Bacteria</taxon>
        <taxon>Pseudomonadati</taxon>
        <taxon>Pseudomonadota</taxon>
        <taxon>Gammaproteobacteria</taxon>
        <taxon>Vibrionales</taxon>
        <taxon>Vibrionaceae</taxon>
        <taxon>Vibrio</taxon>
    </lineage>
</organism>
<accession>A0A3N9TKZ0</accession>
<dbReference type="Proteomes" id="UP000281112">
    <property type="component" value="Unassembled WGS sequence"/>
</dbReference>
<gene>
    <name evidence="2" type="ORF">EES38_03020</name>
</gene>
<sequence length="1165" mass="131411">MSANNAAKSGSSSDAMSAVGECPLKQKKLQLVPIRYALAEHEEPHSSIDSKFKKIVDFRPIGIRPLPVDGYLYVIHSQRQDIIYAYSVKTNGSVQKLEQQALTEGGTEYVYSDSEKALVVDQCGMIEVLYSRTAISPKLQSQLLDSAALRKQLMQRCAVGQFSAGKGAKHLLPPELLSTYLADCHPDISDYLDNCDSGESDYVNEFPWCWEEEKPQKIDGTLFTAQILAAYKNDAAILLLEDPIGIKTELASSYLSLSQQEQLWFSKDNNKAKYFAASQIKTLMEIGARQFKANTNNKDIVRCVDNHLDDIKQRYLDYTKASDDYWDYIKNQTVGVTYSVNLDAIYDSDACKAYLNEKQKNIDFAKEHGIDPGELEQFFKRVKQENRTLLEGKWEGLTGDRGILDRIRSDEMNSWYDDAQKRIKIWREQTELVDTDRANMLESAYGALPVFDKENKDDFLARLKLENHWLINLGEVDKNREKVRKFYFELLGEQNLHIFKSDKKDFVTLVQHDISMTELLNDIVKLKEINDNYDSTISGLSGLVDFQNLLAGRYLIPMEAMPDEIRYQLSLIGSQLSGLALEELKELSDSLKQTQSRADSLVYRAKPGLVALLLGQKKNANVELDVGTEAGNTAFDGKFTELEKIRTDAESLLSKRNSVEKSVSGTATQKDALRAEYNKQLHLLADEAQDVLDDLSARSLPIAKSGQPHPPSHITIKAAGAAADDLDEILKLRRKVLTNELLYGKTQGFGFKGSVTTGSVAFVVFIANAWNWHSTKEQFATKSQLSFSEGIEYFAGLTSFVSSGVSLTVEVLKTKVMYDWINSSTDIAKAVVGKVVTLGNLAVSFSSFAGSFLDSIKQMRRIQNSWMRGDVGSLVASSSSLVGDGIQAWHSGKIALYTGRQVMEVVAKRVTWQLAAEQTLGVVARANPYMLIASALIFAGEFAYNFLQSSPLMLWVSQCSWGKDGIWFWHKYQNWDYQTQLTKWFEVTQTPKVNIEAEQYKVEHSSPSGNWYAMLTKHRVKTIQVIIPMVHPQHVRLSGYVKVEGQKEPTDITQSNLIAQSRVINDGINTVYEFDWPQSDVNQRKFQYLDLLLEVKAYNGEILFAEQKGARFTINLQQPQALEELTDRKGWYQVQQLDEDDEQYTSLTKLETSLKELKSAPSERI</sequence>
<proteinExistence type="predicted"/>
<dbReference type="RefSeq" id="WP_124935672.1">
    <property type="nucleotide sequence ID" value="NZ_RJVQ01000001.1"/>
</dbReference>
<dbReference type="OrthoDB" id="6339140at2"/>
<feature type="domain" description="Toxin VasX N-terminal region" evidence="1">
    <location>
        <begin position="22"/>
        <end position="163"/>
    </location>
</feature>
<dbReference type="CDD" id="cd20708">
    <property type="entry name" value="MIX_IV"/>
    <property type="match status" value="1"/>
</dbReference>
<keyword evidence="3" id="KW-1185">Reference proteome</keyword>
<reference evidence="2 3" key="1">
    <citation type="submission" date="2018-11" db="EMBL/GenBank/DDBJ databases">
        <title>Vibrio LJC006 sp. nov., isolated from seawater during the bloom of the enteromorpha.</title>
        <authorList>
            <person name="Liang J."/>
        </authorList>
    </citation>
    <scope>NUCLEOTIDE SEQUENCE [LARGE SCALE GENOMIC DNA]</scope>
    <source>
        <strain evidence="2 3">LJC006</strain>
    </source>
</reference>